<dbReference type="InterPro" id="IPR001466">
    <property type="entry name" value="Beta-lactam-related"/>
</dbReference>
<sequence>MNPVSAEATPESAGLPSRAVLQFLNGCEEARLELHALELLRHGRTLVRAAWRPFRLDAPHALYSVSKSFVSTAVGFAVAEGLFGLDDPLPTLFPADLPDVPDGQLAAMRVRDLLTMTTGHADDVTGELYGRPQPWVRSFLAQPVPFAPGAHFAYSSAATFMLSALVEQRSGLRLLEYLEARLFAPLGIGGATWERNAAGETVGGWGLSLPVSALARLGQLYLQRGVWEGRQLLPAGWAEQATCAQVSSGDAAAPGAGDWAQGYGFQFWRCRHGAYRADGAFGQFALVMPEQGAVLALLSSVEDMQAVLDQVWTHLLPAFRSGPLPADDAALTALRARCASLGVPVPGGDHTSVSAGRLAGRRFSFPANDWGLEGVRFGDIGPDVPLTLTFTHGTYAHRAGFGDWTTHTTAGPRARDTLLPPMHWAGAAAWTGHGTLHVRLLDLDGHGTLSLHLSHAHAARQESLRVEAQFLRSFRQDGVLRVAGTPG</sequence>
<dbReference type="Proteomes" id="UP000635726">
    <property type="component" value="Unassembled WGS sequence"/>
</dbReference>
<dbReference type="PANTHER" id="PTHR43283:SF7">
    <property type="entry name" value="BETA-LACTAMASE-RELATED DOMAIN-CONTAINING PROTEIN"/>
    <property type="match status" value="1"/>
</dbReference>
<comment type="caution">
    <text evidence="2">The sequence shown here is derived from an EMBL/GenBank/DDBJ whole genome shotgun (WGS) entry which is preliminary data.</text>
</comment>
<evidence type="ECO:0000313" key="3">
    <source>
        <dbReference type="Proteomes" id="UP000635726"/>
    </source>
</evidence>
<feature type="domain" description="Beta-lactamase-related" evidence="1">
    <location>
        <begin position="39"/>
        <end position="303"/>
    </location>
</feature>
<dbReference type="SUPFAM" id="SSF56601">
    <property type="entry name" value="beta-lactamase/transpeptidase-like"/>
    <property type="match status" value="1"/>
</dbReference>
<proteinExistence type="predicted"/>
<evidence type="ECO:0000259" key="1">
    <source>
        <dbReference type="Pfam" id="PF00144"/>
    </source>
</evidence>
<dbReference type="RefSeq" id="WP_188960282.1">
    <property type="nucleotide sequence ID" value="NZ_BMOE01000001.1"/>
</dbReference>
<dbReference type="AlphaFoldDB" id="A0A917UIN8"/>
<dbReference type="Gene3D" id="3.40.710.10">
    <property type="entry name" value="DD-peptidase/beta-lactamase superfamily"/>
    <property type="match status" value="1"/>
</dbReference>
<dbReference type="Pfam" id="PF00144">
    <property type="entry name" value="Beta-lactamase"/>
    <property type="match status" value="1"/>
</dbReference>
<keyword evidence="3" id="KW-1185">Reference proteome</keyword>
<gene>
    <name evidence="2" type="ORF">GCM10008939_01020</name>
</gene>
<reference evidence="2" key="1">
    <citation type="journal article" date="2014" name="Int. J. Syst. Evol. Microbiol.">
        <title>Complete genome sequence of Corynebacterium casei LMG S-19264T (=DSM 44701T), isolated from a smear-ripened cheese.</title>
        <authorList>
            <consortium name="US DOE Joint Genome Institute (JGI-PGF)"/>
            <person name="Walter F."/>
            <person name="Albersmeier A."/>
            <person name="Kalinowski J."/>
            <person name="Ruckert C."/>
        </authorList>
    </citation>
    <scope>NUCLEOTIDE SEQUENCE</scope>
    <source>
        <strain evidence="2">JCM 14371</strain>
    </source>
</reference>
<evidence type="ECO:0000313" key="2">
    <source>
        <dbReference type="EMBL" id="GGJ61075.1"/>
    </source>
</evidence>
<accession>A0A917UIN8</accession>
<dbReference type="InterPro" id="IPR050789">
    <property type="entry name" value="Diverse_Enzym_Activities"/>
</dbReference>
<protein>
    <recommendedName>
        <fullName evidence="1">Beta-lactamase-related domain-containing protein</fullName>
    </recommendedName>
</protein>
<name>A0A917UIN8_9DEIO</name>
<reference evidence="2" key="2">
    <citation type="submission" date="2020-09" db="EMBL/GenBank/DDBJ databases">
        <authorList>
            <person name="Sun Q."/>
            <person name="Ohkuma M."/>
        </authorList>
    </citation>
    <scope>NUCLEOTIDE SEQUENCE</scope>
    <source>
        <strain evidence="2">JCM 14371</strain>
    </source>
</reference>
<dbReference type="PANTHER" id="PTHR43283">
    <property type="entry name" value="BETA-LACTAMASE-RELATED"/>
    <property type="match status" value="1"/>
</dbReference>
<dbReference type="EMBL" id="BMOE01000001">
    <property type="protein sequence ID" value="GGJ61075.1"/>
    <property type="molecule type" value="Genomic_DNA"/>
</dbReference>
<organism evidence="2 3">
    <name type="scientific">Deinococcus aquiradiocola</name>
    <dbReference type="NCBI Taxonomy" id="393059"/>
    <lineage>
        <taxon>Bacteria</taxon>
        <taxon>Thermotogati</taxon>
        <taxon>Deinococcota</taxon>
        <taxon>Deinococci</taxon>
        <taxon>Deinococcales</taxon>
        <taxon>Deinococcaceae</taxon>
        <taxon>Deinococcus</taxon>
    </lineage>
</organism>
<dbReference type="InterPro" id="IPR012338">
    <property type="entry name" value="Beta-lactam/transpept-like"/>
</dbReference>